<evidence type="ECO:0000256" key="2">
    <source>
        <dbReference type="ARBA" id="ARBA00022692"/>
    </source>
</evidence>
<keyword evidence="8" id="KW-1185">Reference proteome</keyword>
<comment type="caution">
    <text evidence="7">The sequence shown here is derived from an EMBL/GenBank/DDBJ whole genome shotgun (WGS) entry which is preliminary data.</text>
</comment>
<organism evidence="7 8">
    <name type="scientific">Prorocentrum cordatum</name>
    <dbReference type="NCBI Taxonomy" id="2364126"/>
    <lineage>
        <taxon>Eukaryota</taxon>
        <taxon>Sar</taxon>
        <taxon>Alveolata</taxon>
        <taxon>Dinophyceae</taxon>
        <taxon>Prorocentrales</taxon>
        <taxon>Prorocentraceae</taxon>
        <taxon>Prorocentrum</taxon>
    </lineage>
</organism>
<dbReference type="Pfam" id="PF03741">
    <property type="entry name" value="TerC"/>
    <property type="match status" value="1"/>
</dbReference>
<dbReference type="PANTHER" id="PTHR30238">
    <property type="entry name" value="MEMBRANE BOUND PREDICTED REDOX MODULATOR"/>
    <property type="match status" value="1"/>
</dbReference>
<evidence type="ECO:0008006" key="9">
    <source>
        <dbReference type="Google" id="ProtNLM"/>
    </source>
</evidence>
<evidence type="ECO:0000256" key="6">
    <source>
        <dbReference type="SAM" id="Phobius"/>
    </source>
</evidence>
<proteinExistence type="predicted"/>
<feature type="transmembrane region" description="Helical" evidence="6">
    <location>
        <begin position="87"/>
        <end position="105"/>
    </location>
</feature>
<reference evidence="7" key="1">
    <citation type="submission" date="2023-10" db="EMBL/GenBank/DDBJ databases">
        <authorList>
            <person name="Chen Y."/>
            <person name="Shah S."/>
            <person name="Dougan E. K."/>
            <person name="Thang M."/>
            <person name="Chan C."/>
        </authorList>
    </citation>
    <scope>NUCLEOTIDE SEQUENCE [LARGE SCALE GENOMIC DNA]</scope>
</reference>
<accession>A0ABN9QIX0</accession>
<evidence type="ECO:0000313" key="7">
    <source>
        <dbReference type="EMBL" id="CAK0805986.1"/>
    </source>
</evidence>
<feature type="region of interest" description="Disordered" evidence="5">
    <location>
        <begin position="190"/>
        <end position="222"/>
    </location>
</feature>
<keyword evidence="4 6" id="KW-0472">Membrane</keyword>
<evidence type="ECO:0000256" key="1">
    <source>
        <dbReference type="ARBA" id="ARBA00004141"/>
    </source>
</evidence>
<comment type="subcellular location">
    <subcellularLocation>
        <location evidence="1">Membrane</location>
        <topology evidence="1">Multi-pass membrane protein</topology>
    </subcellularLocation>
</comment>
<dbReference type="InterPro" id="IPR005496">
    <property type="entry name" value="Integral_membrane_TerC"/>
</dbReference>
<feature type="transmembrane region" description="Helical" evidence="6">
    <location>
        <begin position="147"/>
        <end position="164"/>
    </location>
</feature>
<evidence type="ECO:0000256" key="3">
    <source>
        <dbReference type="ARBA" id="ARBA00022989"/>
    </source>
</evidence>
<evidence type="ECO:0000256" key="4">
    <source>
        <dbReference type="ARBA" id="ARBA00023136"/>
    </source>
</evidence>
<dbReference type="PANTHER" id="PTHR30238:SF0">
    <property type="entry name" value="THYLAKOID MEMBRANE PROTEIN TERC, CHLOROPLASTIC"/>
    <property type="match status" value="1"/>
</dbReference>
<keyword evidence="3 6" id="KW-1133">Transmembrane helix</keyword>
<sequence length="222" mass="24166">MALRCLLLFVFGQSLCRYKWLVLALVPIMMYQGYRTMREPSDAELGTGNVGIVHLAQRCMPVADSYHGDRFLVEQDTTGRCLTLTPLALTLVAVEVVDVIFAVDSMPAQFDITSDKFVIISAVSFALMCLRSLFVVLVQLVDEMPSLRFYMGTVLLLVGFRLTLEVLDMSIPPLVSLCALVGTIQKTASSMTGGPSSDEDWGGQRGCPAQEDSGSDGDEVAP</sequence>
<keyword evidence="2 6" id="KW-0812">Transmembrane</keyword>
<protein>
    <recommendedName>
        <fullName evidence="9">Transmembrane protein 147</fullName>
    </recommendedName>
</protein>
<dbReference type="Proteomes" id="UP001189429">
    <property type="component" value="Unassembled WGS sequence"/>
</dbReference>
<feature type="transmembrane region" description="Helical" evidence="6">
    <location>
        <begin position="117"/>
        <end position="141"/>
    </location>
</feature>
<evidence type="ECO:0000256" key="5">
    <source>
        <dbReference type="SAM" id="MobiDB-lite"/>
    </source>
</evidence>
<gene>
    <name evidence="7" type="ORF">PCOR1329_LOCUS12365</name>
</gene>
<evidence type="ECO:0000313" key="8">
    <source>
        <dbReference type="Proteomes" id="UP001189429"/>
    </source>
</evidence>
<dbReference type="EMBL" id="CAUYUJ010003604">
    <property type="protein sequence ID" value="CAK0805986.1"/>
    <property type="molecule type" value="Genomic_DNA"/>
</dbReference>
<feature type="compositionally biased region" description="Acidic residues" evidence="5">
    <location>
        <begin position="213"/>
        <end position="222"/>
    </location>
</feature>
<name>A0ABN9QIX0_9DINO</name>